<organism evidence="1 2">
    <name type="scientific">Acaulospora colombiana</name>
    <dbReference type="NCBI Taxonomy" id="27376"/>
    <lineage>
        <taxon>Eukaryota</taxon>
        <taxon>Fungi</taxon>
        <taxon>Fungi incertae sedis</taxon>
        <taxon>Mucoromycota</taxon>
        <taxon>Glomeromycotina</taxon>
        <taxon>Glomeromycetes</taxon>
        <taxon>Diversisporales</taxon>
        <taxon>Acaulosporaceae</taxon>
        <taxon>Acaulospora</taxon>
    </lineage>
</organism>
<protein>
    <submittedName>
        <fullName evidence="1">16530_t:CDS:1</fullName>
    </submittedName>
</protein>
<reference evidence="1" key="1">
    <citation type="submission" date="2021-06" db="EMBL/GenBank/DDBJ databases">
        <authorList>
            <person name="Kallberg Y."/>
            <person name="Tangrot J."/>
            <person name="Rosling A."/>
        </authorList>
    </citation>
    <scope>NUCLEOTIDE SEQUENCE</scope>
    <source>
        <strain evidence="1">CL356</strain>
    </source>
</reference>
<name>A0ACA9Q5U3_9GLOM</name>
<feature type="non-terminal residue" evidence="1">
    <location>
        <position position="1"/>
    </location>
</feature>
<dbReference type="Proteomes" id="UP000789525">
    <property type="component" value="Unassembled WGS sequence"/>
</dbReference>
<gene>
    <name evidence="1" type="ORF">ACOLOM_LOCUS11668</name>
</gene>
<proteinExistence type="predicted"/>
<sequence>ASPVPQPTTQTDTLSFPDLHPRKQCRAIFLPAWDQTCDSIATKYDITVPELIEYNSGLDCDDV</sequence>
<evidence type="ECO:0000313" key="2">
    <source>
        <dbReference type="Proteomes" id="UP000789525"/>
    </source>
</evidence>
<comment type="caution">
    <text evidence="1">The sequence shown here is derived from an EMBL/GenBank/DDBJ whole genome shotgun (WGS) entry which is preliminary data.</text>
</comment>
<feature type="non-terminal residue" evidence="1">
    <location>
        <position position="63"/>
    </location>
</feature>
<keyword evidence="2" id="KW-1185">Reference proteome</keyword>
<evidence type="ECO:0000313" key="1">
    <source>
        <dbReference type="EMBL" id="CAG8731464.1"/>
    </source>
</evidence>
<accession>A0ACA9Q5U3</accession>
<dbReference type="EMBL" id="CAJVPT010043044">
    <property type="protein sequence ID" value="CAG8731464.1"/>
    <property type="molecule type" value="Genomic_DNA"/>
</dbReference>